<protein>
    <submittedName>
        <fullName evidence="1">Uncharacterized protein</fullName>
    </submittedName>
</protein>
<comment type="caution">
    <text evidence="1">The sequence shown here is derived from an EMBL/GenBank/DDBJ whole genome shotgun (WGS) entry which is preliminary data.</text>
</comment>
<dbReference type="EMBL" id="JANPWB010000011">
    <property type="protein sequence ID" value="KAJ1127336.1"/>
    <property type="molecule type" value="Genomic_DNA"/>
</dbReference>
<evidence type="ECO:0000313" key="1">
    <source>
        <dbReference type="EMBL" id="KAJ1127336.1"/>
    </source>
</evidence>
<accession>A0AAV7PGK0</accession>
<dbReference type="Proteomes" id="UP001066276">
    <property type="component" value="Chromosome 7"/>
</dbReference>
<name>A0AAV7PGK0_PLEWA</name>
<dbReference type="AlphaFoldDB" id="A0AAV7PGK0"/>
<proteinExistence type="predicted"/>
<gene>
    <name evidence="1" type="ORF">NDU88_005739</name>
</gene>
<organism evidence="1 2">
    <name type="scientific">Pleurodeles waltl</name>
    <name type="common">Iberian ribbed newt</name>
    <dbReference type="NCBI Taxonomy" id="8319"/>
    <lineage>
        <taxon>Eukaryota</taxon>
        <taxon>Metazoa</taxon>
        <taxon>Chordata</taxon>
        <taxon>Craniata</taxon>
        <taxon>Vertebrata</taxon>
        <taxon>Euteleostomi</taxon>
        <taxon>Amphibia</taxon>
        <taxon>Batrachia</taxon>
        <taxon>Caudata</taxon>
        <taxon>Salamandroidea</taxon>
        <taxon>Salamandridae</taxon>
        <taxon>Pleurodelinae</taxon>
        <taxon>Pleurodeles</taxon>
    </lineage>
</organism>
<evidence type="ECO:0000313" key="2">
    <source>
        <dbReference type="Proteomes" id="UP001066276"/>
    </source>
</evidence>
<keyword evidence="2" id="KW-1185">Reference proteome</keyword>
<sequence>MCEAVERPSPLRGDPERLQHMEECSCRVEEDHKEETAAVLGWVTTEETSSGMHKLVNSGERRNSPDASLAATLAEHSQRFNDIKDTLEPKIEALCIDMGHLREDHKKLKD</sequence>
<reference evidence="1" key="1">
    <citation type="journal article" date="2022" name="bioRxiv">
        <title>Sequencing and chromosome-scale assembly of the giantPleurodeles waltlgenome.</title>
        <authorList>
            <person name="Brown T."/>
            <person name="Elewa A."/>
            <person name="Iarovenko S."/>
            <person name="Subramanian E."/>
            <person name="Araus A.J."/>
            <person name="Petzold A."/>
            <person name="Susuki M."/>
            <person name="Suzuki K.-i.T."/>
            <person name="Hayashi T."/>
            <person name="Toyoda A."/>
            <person name="Oliveira C."/>
            <person name="Osipova E."/>
            <person name="Leigh N.D."/>
            <person name="Simon A."/>
            <person name="Yun M.H."/>
        </authorList>
    </citation>
    <scope>NUCLEOTIDE SEQUENCE</scope>
    <source>
        <strain evidence="1">20211129_DDA</strain>
        <tissue evidence="1">Liver</tissue>
    </source>
</reference>